<dbReference type="PANTHER" id="PTHR31836:SF21">
    <property type="entry name" value="EXPANSIN-LIKE PROTEIN 7"/>
    <property type="match status" value="1"/>
</dbReference>
<dbReference type="InterPro" id="IPR036908">
    <property type="entry name" value="RlpA-like_sf"/>
</dbReference>
<dbReference type="SUPFAM" id="SSF50685">
    <property type="entry name" value="Barwin-like endoglucanases"/>
    <property type="match status" value="1"/>
</dbReference>
<dbReference type="OrthoDB" id="623670at2759"/>
<evidence type="ECO:0000256" key="3">
    <source>
        <dbReference type="SAM" id="SignalP"/>
    </source>
</evidence>
<dbReference type="InterPro" id="IPR051477">
    <property type="entry name" value="Expansin_CellWall"/>
</dbReference>
<evidence type="ECO:0000259" key="4">
    <source>
        <dbReference type="Pfam" id="PF03330"/>
    </source>
</evidence>
<evidence type="ECO:0000256" key="1">
    <source>
        <dbReference type="ARBA" id="ARBA00022729"/>
    </source>
</evidence>
<keyword evidence="6" id="KW-1185">Reference proteome</keyword>
<name>A0A1Y1YFC8_9FUNG</name>
<comment type="caution">
    <text evidence="5">The sequence shown here is derived from an EMBL/GenBank/DDBJ whole genome shotgun (WGS) entry which is preliminary data.</text>
</comment>
<evidence type="ECO:0000256" key="2">
    <source>
        <dbReference type="SAM" id="MobiDB-lite"/>
    </source>
</evidence>
<dbReference type="CDD" id="cd22272">
    <property type="entry name" value="DPBB_EXLX1-like"/>
    <property type="match status" value="1"/>
</dbReference>
<feature type="chain" id="PRO_5012260012" description="RlpA-like protein double-psi beta-barrel domain-containing protein" evidence="3">
    <location>
        <begin position="25"/>
        <end position="249"/>
    </location>
</feature>
<dbReference type="AlphaFoldDB" id="A0A1Y1YFC8"/>
<dbReference type="InParanoid" id="A0A1Y1YFC8"/>
<organism evidence="5 6">
    <name type="scientific">Basidiobolus meristosporus CBS 931.73</name>
    <dbReference type="NCBI Taxonomy" id="1314790"/>
    <lineage>
        <taxon>Eukaryota</taxon>
        <taxon>Fungi</taxon>
        <taxon>Fungi incertae sedis</taxon>
        <taxon>Zoopagomycota</taxon>
        <taxon>Entomophthoromycotina</taxon>
        <taxon>Basidiobolomycetes</taxon>
        <taxon>Basidiobolales</taxon>
        <taxon>Basidiobolaceae</taxon>
        <taxon>Basidiobolus</taxon>
    </lineage>
</organism>
<sequence>MFNFKISVASIAIVALSALQMIETAPVNVRSGTSIYKRDGFSGEGTYYDPGLGSCEVTSSPNELIAALNVAQFGSYARPSNSPACSSCALVHGPLGSVQVKIVDMCPGCKHGDLDLSPAAFNRIAKQADGRVQISWEYVSCGGGSQPEKPTKSVAAPKETETQDPAPSTKPKPTKDVKPVVSPTPTNKPVISSIPKSGSGACTFSGRRCTNPGQSAEFEGCLHGRLYKQSCSHGTVCKGDSGDIVCTWA</sequence>
<dbReference type="Pfam" id="PF03330">
    <property type="entry name" value="DPBB_1"/>
    <property type="match status" value="1"/>
</dbReference>
<feature type="region of interest" description="Disordered" evidence="2">
    <location>
        <begin position="143"/>
        <end position="197"/>
    </location>
</feature>
<dbReference type="InterPro" id="IPR009009">
    <property type="entry name" value="RlpA-like_DPBB"/>
</dbReference>
<accession>A0A1Y1YFC8</accession>
<keyword evidence="1 3" id="KW-0732">Signal</keyword>
<dbReference type="STRING" id="1314790.A0A1Y1YFC8"/>
<dbReference type="PANTHER" id="PTHR31836">
    <property type="match status" value="1"/>
</dbReference>
<dbReference type="Proteomes" id="UP000193498">
    <property type="component" value="Unassembled WGS sequence"/>
</dbReference>
<feature type="domain" description="RlpA-like protein double-psi beta-barrel" evidence="4">
    <location>
        <begin position="86"/>
        <end position="135"/>
    </location>
</feature>
<evidence type="ECO:0000313" key="5">
    <source>
        <dbReference type="EMBL" id="ORX96406.1"/>
    </source>
</evidence>
<dbReference type="EMBL" id="MCFE01000155">
    <property type="protein sequence ID" value="ORX96406.1"/>
    <property type="molecule type" value="Genomic_DNA"/>
</dbReference>
<feature type="signal peptide" evidence="3">
    <location>
        <begin position="1"/>
        <end position="24"/>
    </location>
</feature>
<gene>
    <name evidence="5" type="ORF">K493DRAFT_314524</name>
</gene>
<dbReference type="Gene3D" id="2.40.40.10">
    <property type="entry name" value="RlpA-like domain"/>
    <property type="match status" value="1"/>
</dbReference>
<reference evidence="5 6" key="1">
    <citation type="submission" date="2016-07" db="EMBL/GenBank/DDBJ databases">
        <title>Pervasive Adenine N6-methylation of Active Genes in Fungi.</title>
        <authorList>
            <consortium name="DOE Joint Genome Institute"/>
            <person name="Mondo S.J."/>
            <person name="Dannebaum R.O."/>
            <person name="Kuo R.C."/>
            <person name="Labutti K."/>
            <person name="Haridas S."/>
            <person name="Kuo A."/>
            <person name="Salamov A."/>
            <person name="Ahrendt S.R."/>
            <person name="Lipzen A."/>
            <person name="Sullivan W."/>
            <person name="Andreopoulos W.B."/>
            <person name="Clum A."/>
            <person name="Lindquist E."/>
            <person name="Daum C."/>
            <person name="Ramamoorthy G.K."/>
            <person name="Gryganskyi A."/>
            <person name="Culley D."/>
            <person name="Magnuson J.K."/>
            <person name="James T.Y."/>
            <person name="O'Malley M.A."/>
            <person name="Stajich J.E."/>
            <person name="Spatafora J.W."/>
            <person name="Visel A."/>
            <person name="Grigoriev I.V."/>
        </authorList>
    </citation>
    <scope>NUCLEOTIDE SEQUENCE [LARGE SCALE GENOMIC DNA]</scope>
    <source>
        <strain evidence="5 6">CBS 931.73</strain>
    </source>
</reference>
<proteinExistence type="predicted"/>
<evidence type="ECO:0000313" key="6">
    <source>
        <dbReference type="Proteomes" id="UP000193498"/>
    </source>
</evidence>
<feature type="compositionally biased region" description="Polar residues" evidence="2">
    <location>
        <begin position="187"/>
        <end position="197"/>
    </location>
</feature>
<protein>
    <recommendedName>
        <fullName evidence="4">RlpA-like protein double-psi beta-barrel domain-containing protein</fullName>
    </recommendedName>
</protein>